<accession>A0A8S9Q2F8</accession>
<evidence type="ECO:0000313" key="3">
    <source>
        <dbReference type="Proteomes" id="UP000712600"/>
    </source>
</evidence>
<feature type="compositionally biased region" description="Low complexity" evidence="1">
    <location>
        <begin position="153"/>
        <end position="165"/>
    </location>
</feature>
<dbReference type="EMBL" id="QGKX02001290">
    <property type="protein sequence ID" value="KAF3536859.1"/>
    <property type="molecule type" value="Genomic_DNA"/>
</dbReference>
<evidence type="ECO:0000313" key="2">
    <source>
        <dbReference type="EMBL" id="KAF3536859.1"/>
    </source>
</evidence>
<comment type="caution">
    <text evidence="2">The sequence shown here is derived from an EMBL/GenBank/DDBJ whole genome shotgun (WGS) entry which is preliminary data.</text>
</comment>
<evidence type="ECO:0000256" key="1">
    <source>
        <dbReference type="SAM" id="MobiDB-lite"/>
    </source>
</evidence>
<dbReference type="Proteomes" id="UP000712600">
    <property type="component" value="Unassembled WGS sequence"/>
</dbReference>
<organism evidence="2 3">
    <name type="scientific">Brassica cretica</name>
    <name type="common">Mustard</name>
    <dbReference type="NCBI Taxonomy" id="69181"/>
    <lineage>
        <taxon>Eukaryota</taxon>
        <taxon>Viridiplantae</taxon>
        <taxon>Streptophyta</taxon>
        <taxon>Embryophyta</taxon>
        <taxon>Tracheophyta</taxon>
        <taxon>Spermatophyta</taxon>
        <taxon>Magnoliopsida</taxon>
        <taxon>eudicotyledons</taxon>
        <taxon>Gunneridae</taxon>
        <taxon>Pentapetalae</taxon>
        <taxon>rosids</taxon>
        <taxon>malvids</taxon>
        <taxon>Brassicales</taxon>
        <taxon>Brassicaceae</taxon>
        <taxon>Brassiceae</taxon>
        <taxon>Brassica</taxon>
    </lineage>
</organism>
<dbReference type="AlphaFoldDB" id="A0A8S9Q2F8"/>
<sequence>MEMESVKMMFEKKEKYGDLGIRIGLGRDMNSCWMPKRIQLVMDLKKLLKLHPVARLFLTIKNGCRARLWHPMGRLIDITGRDFVFLDQHIQNIVHEIKKFVSALAMSGNDGVLWKRSVIELRRDISSEVHRLIRFWTYTGLARPGTPRSGTYSASSPSFAGSASSVPHSQPVEPPSGSPTKICDHPCPSRMLSRPGLIIMRPVN</sequence>
<protein>
    <submittedName>
        <fullName evidence="2">Uncharacterized protein</fullName>
    </submittedName>
</protein>
<proteinExistence type="predicted"/>
<feature type="region of interest" description="Disordered" evidence="1">
    <location>
        <begin position="146"/>
        <end position="188"/>
    </location>
</feature>
<name>A0A8S9Q2F8_BRACR</name>
<gene>
    <name evidence="2" type="ORF">F2Q69_00023739</name>
</gene>
<reference evidence="2" key="1">
    <citation type="submission" date="2019-12" db="EMBL/GenBank/DDBJ databases">
        <title>Genome sequencing and annotation of Brassica cretica.</title>
        <authorList>
            <person name="Studholme D.J."/>
            <person name="Sarris P."/>
        </authorList>
    </citation>
    <scope>NUCLEOTIDE SEQUENCE</scope>
    <source>
        <strain evidence="2">PFS-109/04</strain>
        <tissue evidence="2">Leaf</tissue>
    </source>
</reference>